<dbReference type="EMBL" id="PP034389">
    <property type="protein sequence ID" value="WRW34525.1"/>
    <property type="molecule type" value="Genomic_DNA"/>
</dbReference>
<evidence type="ECO:0000313" key="2">
    <source>
        <dbReference type="Proteomes" id="UP001432173"/>
    </source>
</evidence>
<accession>A0AAX4J747</accession>
<dbReference type="Proteomes" id="UP001432173">
    <property type="component" value="Segment"/>
</dbReference>
<protein>
    <submittedName>
        <fullName evidence="1">Uncharacterized protein</fullName>
    </submittedName>
</protein>
<reference evidence="1" key="1">
    <citation type="submission" date="2023-12" db="EMBL/GenBank/DDBJ databases">
        <title>Isolation and Characterisation of Novel Lytic Bacteriophages for therapeutic applications in Prosthetic Joint Infections.</title>
        <authorList>
            <person name="Burton N."/>
            <person name="Melo L.D.R."/>
            <person name="Pearce B."/>
            <person name="Tadesse M.D."/>
            <person name="Vryonis E."/>
            <person name="Sagona A."/>
        </authorList>
    </citation>
    <scope>NUCLEOTIDE SEQUENCE</scope>
</reference>
<proteinExistence type="predicted"/>
<evidence type="ECO:0000313" key="1">
    <source>
        <dbReference type="EMBL" id="WRW34525.1"/>
    </source>
</evidence>
<organism evidence="1 2">
    <name type="scientific">Staphylococcus phage CF9</name>
    <dbReference type="NCBI Taxonomy" id="3113741"/>
    <lineage>
        <taxon>Viruses</taxon>
        <taxon>Duplodnaviria</taxon>
        <taxon>Heunggongvirae</taxon>
        <taxon>Uroviricota</taxon>
        <taxon>Caudoviricetes</taxon>
        <taxon>Sextaecvirus</taxon>
    </lineage>
</organism>
<sequence>MNYIEKIYSEMSDLKGTISILELEMKKINNKFGDILTDIRETEFNVVQSVEMYKKLQEFLQERRLLKAQIEEMKIQFEVLGGEEQYNRYKKALDFKKVKQDKEFKKDKKYYRNKKYYKNFREDLKEKVDDFYHIV</sequence>
<gene>
    <name evidence="1" type="ORF">CF9_0095</name>
</gene>
<name>A0AAX4J747_9CAUD</name>